<dbReference type="PROSITE" id="PS51704">
    <property type="entry name" value="GP_PDE"/>
    <property type="match status" value="1"/>
</dbReference>
<reference evidence="2" key="1">
    <citation type="submission" date="2020-03" db="EMBL/GenBank/DDBJ databases">
        <authorList>
            <person name="Guo F."/>
        </authorList>
    </citation>
    <scope>NUCLEOTIDE SEQUENCE</scope>
    <source>
        <strain evidence="2">JCM 30134</strain>
    </source>
</reference>
<dbReference type="CDD" id="cd08556">
    <property type="entry name" value="GDPD"/>
    <property type="match status" value="1"/>
</dbReference>
<dbReference type="PANTHER" id="PTHR46211:SF1">
    <property type="entry name" value="GLYCEROPHOSPHODIESTER PHOSPHODIESTERASE, CYTOPLASMIC"/>
    <property type="match status" value="1"/>
</dbReference>
<evidence type="ECO:0000313" key="3">
    <source>
        <dbReference type="Proteomes" id="UP000787472"/>
    </source>
</evidence>
<dbReference type="SUPFAM" id="SSF51695">
    <property type="entry name" value="PLC-like phosphodiesterases"/>
    <property type="match status" value="1"/>
</dbReference>
<dbReference type="EMBL" id="JAAONZ010000001">
    <property type="protein sequence ID" value="NHO64353.1"/>
    <property type="molecule type" value="Genomic_DNA"/>
</dbReference>
<feature type="domain" description="GP-PDE" evidence="1">
    <location>
        <begin position="10"/>
        <end position="237"/>
    </location>
</feature>
<gene>
    <name evidence="2" type="ORF">G8770_02170</name>
</gene>
<dbReference type="InterPro" id="IPR030395">
    <property type="entry name" value="GP_PDE_dom"/>
</dbReference>
<dbReference type="PROSITE" id="PS50007">
    <property type="entry name" value="PIPLC_X_DOMAIN"/>
    <property type="match status" value="1"/>
</dbReference>
<dbReference type="RefSeq" id="WP_167181274.1">
    <property type="nucleotide sequence ID" value="NZ_JAAONZ010000001.1"/>
</dbReference>
<dbReference type="PANTHER" id="PTHR46211">
    <property type="entry name" value="GLYCEROPHOSPHORYL DIESTER PHOSPHODIESTERASE"/>
    <property type="match status" value="1"/>
</dbReference>
<dbReference type="Pfam" id="PF03009">
    <property type="entry name" value="GDPD"/>
    <property type="match status" value="1"/>
</dbReference>
<organism evidence="2 3">
    <name type="scientific">Pseudomaricurvus hydrocarbonicus</name>
    <dbReference type="NCBI Taxonomy" id="1470433"/>
    <lineage>
        <taxon>Bacteria</taxon>
        <taxon>Pseudomonadati</taxon>
        <taxon>Pseudomonadota</taxon>
        <taxon>Gammaproteobacteria</taxon>
        <taxon>Cellvibrionales</taxon>
        <taxon>Cellvibrionaceae</taxon>
        <taxon>Pseudomaricurvus</taxon>
    </lineage>
</organism>
<dbReference type="Gene3D" id="3.20.20.190">
    <property type="entry name" value="Phosphatidylinositol (PI) phosphodiesterase"/>
    <property type="match status" value="1"/>
</dbReference>
<dbReference type="Proteomes" id="UP000787472">
    <property type="component" value="Unassembled WGS sequence"/>
</dbReference>
<evidence type="ECO:0000259" key="1">
    <source>
        <dbReference type="PROSITE" id="PS51704"/>
    </source>
</evidence>
<dbReference type="GO" id="GO:0006629">
    <property type="term" value="P:lipid metabolic process"/>
    <property type="evidence" value="ECO:0007669"/>
    <property type="project" value="InterPro"/>
</dbReference>
<sequence>MARSVPSSPLLCIAHRGGSQLFSENTLAAFTESLALGVDAIELDIWNIGGELLVTHDRRLGKTLPGQGRLIDHHPQQLKELILECGNRLTTLPEVLELVGNQVMLNIELKGPNCVDGVASALESYARDHQAGFDHYVISSFDHRQLYDFKQCLPQVKRGVLVEGVPLDYAACADALEAYSFHPSINFINQELVNDAKVRGLQVWVYTVNEEEDMQWMVELGVDGVFTDFPRRLLAFNHENTIQDR</sequence>
<accession>A0A9E5JPS0</accession>
<proteinExistence type="predicted"/>
<name>A0A9E5JPS0_9GAMM</name>
<dbReference type="AlphaFoldDB" id="A0A9E5JPS0"/>
<dbReference type="InterPro" id="IPR017946">
    <property type="entry name" value="PLC-like_Pdiesterase_TIM-brl"/>
</dbReference>
<evidence type="ECO:0000313" key="2">
    <source>
        <dbReference type="EMBL" id="NHO64353.1"/>
    </source>
</evidence>
<comment type="caution">
    <text evidence="2">The sequence shown here is derived from an EMBL/GenBank/DDBJ whole genome shotgun (WGS) entry which is preliminary data.</text>
</comment>
<dbReference type="GO" id="GO:0008081">
    <property type="term" value="F:phosphoric diester hydrolase activity"/>
    <property type="evidence" value="ECO:0007669"/>
    <property type="project" value="InterPro"/>
</dbReference>
<protein>
    <submittedName>
        <fullName evidence="2">Glycerophosphodiester phosphodiesterase</fullName>
    </submittedName>
</protein>
<keyword evidence="3" id="KW-1185">Reference proteome</keyword>